<evidence type="ECO:0000259" key="2">
    <source>
        <dbReference type="Pfam" id="PF26607"/>
    </source>
</evidence>
<proteinExistence type="predicted"/>
<name>A0A229SW40_9PSEU</name>
<dbReference type="EMBL" id="NMUL01000038">
    <property type="protein sequence ID" value="OXM62901.1"/>
    <property type="molecule type" value="Genomic_DNA"/>
</dbReference>
<evidence type="ECO:0000256" key="1">
    <source>
        <dbReference type="SAM" id="SignalP"/>
    </source>
</evidence>
<comment type="caution">
    <text evidence="3">The sequence shown here is derived from an EMBL/GenBank/DDBJ whole genome shotgun (WGS) entry which is preliminary data.</text>
</comment>
<dbReference type="SUPFAM" id="SSF89372">
    <property type="entry name" value="Fucose-specific lectin"/>
    <property type="match status" value="2"/>
</dbReference>
<protein>
    <recommendedName>
        <fullName evidence="2">PLL-like beta propeller domain-containing protein</fullName>
    </recommendedName>
</protein>
<dbReference type="AlphaFoldDB" id="A0A229SW40"/>
<evidence type="ECO:0000313" key="3">
    <source>
        <dbReference type="EMBL" id="OXM62901.1"/>
    </source>
</evidence>
<dbReference type="InterPro" id="IPR058502">
    <property type="entry name" value="PLL-like_beta-prop"/>
</dbReference>
<dbReference type="Proteomes" id="UP000215199">
    <property type="component" value="Unassembled WGS sequence"/>
</dbReference>
<evidence type="ECO:0000313" key="4">
    <source>
        <dbReference type="Proteomes" id="UP000215199"/>
    </source>
</evidence>
<keyword evidence="1" id="KW-0732">Signal</keyword>
<reference evidence="4" key="1">
    <citation type="submission" date="2017-07" db="EMBL/GenBank/DDBJ databases">
        <title>Comparative genome mining reveals phylogenetic distribution patterns of secondary metabolites in Amycolatopsis.</title>
        <authorList>
            <person name="Adamek M."/>
            <person name="Alanjary M."/>
            <person name="Sales-Ortells H."/>
            <person name="Goodfellow M."/>
            <person name="Bull A.T."/>
            <person name="Kalinowski J."/>
            <person name="Ziemert N."/>
        </authorList>
    </citation>
    <scope>NUCLEOTIDE SEQUENCE [LARGE SCALE GENOMIC DNA]</scope>
    <source>
        <strain evidence="4">H5</strain>
    </source>
</reference>
<feature type="domain" description="PLL-like beta propeller" evidence="2">
    <location>
        <begin position="421"/>
        <end position="700"/>
    </location>
</feature>
<organism evidence="3 4">
    <name type="scientific">Amycolatopsis vastitatis</name>
    <dbReference type="NCBI Taxonomy" id="1905142"/>
    <lineage>
        <taxon>Bacteria</taxon>
        <taxon>Bacillati</taxon>
        <taxon>Actinomycetota</taxon>
        <taxon>Actinomycetes</taxon>
        <taxon>Pseudonocardiales</taxon>
        <taxon>Pseudonocardiaceae</taxon>
        <taxon>Amycolatopsis</taxon>
    </lineage>
</organism>
<feature type="chain" id="PRO_5012149886" description="PLL-like beta propeller domain-containing protein" evidence="1">
    <location>
        <begin position="21"/>
        <end position="744"/>
    </location>
</feature>
<feature type="signal peptide" evidence="1">
    <location>
        <begin position="1"/>
        <end position="20"/>
    </location>
</feature>
<gene>
    <name evidence="3" type="ORF">CF165_31440</name>
</gene>
<sequence length="744" mass="75987">MALAALVALTAVTTAPHAPAAHADAAGHGGDYVPLPSTPVVLDTRSGTGGISTQVGAAATVDFPVLGVGAVPTTGVGAVLVRVSLIKPTVATWAELWPDGATRPTLTMVSAAAGEQISNTAVVKVGSSGKLSLYNSAGKTDAVVEVQGYYKAEQGTTGGGFFPVTHTRVIDTRNGTGTSTGKIAAGATRTVTITGSLVPAGAAAASVNLTVPGATAAGWLAVSPAGGTARPVFNYETGSTQSGAVLSLPANGQVTFTNKGSAAVDLIVAVDGYYSSSSTQGAGYRQVAGRVLDTRSAGAGLPIAANGTLDIQVGGTKGLPTRGIEGAALNLIVVSPQKAGYLKAWPLGTTEPSVLSVMDFEAGNWRDNMVVLKPGTDGKIRVRNTSAGTVHLIADLQGWYADPLPGVPVAQNTRVTAMQAAPVAGATVGTLEYSYVDNAGRVVYGHQSDVDNFGSVQWTVISGNEAFSGQPTLTQLSDGRVQVAAQYSDSDIWTDSQTTAGGPAWNAWSDFGGSMASAPVTSKLADGTVVEFAVDVDGKLWAYAQSGSVPFWRSLGDQNLTATLSVVQVRDGVRVFGLNGAGALKTIEYYNDGSVSAWTDLGGSGLSGQPAVVVRPGYLLQVFVRGADGTIVSKLQNGDGSWPADYTAIGNFVSAGAPSAILDPALGRVAVVVRGTDNEIYHVWETATGSNTWGDWTKTIAATDPAATDPATTPYVNSNGQSWLIAFRNTNGAVRFYDRQLPTS</sequence>
<dbReference type="Gene3D" id="2.120.10.70">
    <property type="entry name" value="Fucose-specific lectin"/>
    <property type="match status" value="1"/>
</dbReference>
<accession>A0A229SW40</accession>
<keyword evidence="4" id="KW-1185">Reference proteome</keyword>
<dbReference type="Pfam" id="PF26607">
    <property type="entry name" value="DUF8189"/>
    <property type="match status" value="1"/>
</dbReference>